<dbReference type="AlphaFoldDB" id="A0A0K1QG27"/>
<evidence type="ECO:0000313" key="1">
    <source>
        <dbReference type="EMBL" id="AKV04704.1"/>
    </source>
</evidence>
<keyword evidence="2" id="KW-1185">Reference proteome</keyword>
<protein>
    <submittedName>
        <fullName evidence="1">Uncharacterized protein</fullName>
    </submittedName>
</protein>
<reference evidence="1 2" key="1">
    <citation type="submission" date="2015-08" db="EMBL/GenBank/DDBJ databases">
        <authorList>
            <person name="Babu N.S."/>
            <person name="Beckwith C.J."/>
            <person name="Beseler K.G."/>
            <person name="Brison A."/>
            <person name="Carone J.V."/>
            <person name="Caskin T.P."/>
            <person name="Diamond M."/>
            <person name="Durham M.E."/>
            <person name="Foxe J.M."/>
            <person name="Go M."/>
            <person name="Henderson B.A."/>
            <person name="Jones I.B."/>
            <person name="McGettigan J.A."/>
            <person name="Micheletti S.J."/>
            <person name="Nasrallah M.E."/>
            <person name="Ortiz D."/>
            <person name="Piller C.R."/>
            <person name="Privatt S.R."/>
            <person name="Schneider S.L."/>
            <person name="Sharp S."/>
            <person name="Smith T.C."/>
            <person name="Stanton J.D."/>
            <person name="Ullery H.E."/>
            <person name="Wilson R.J."/>
            <person name="Serrano M.G."/>
            <person name="Buck G."/>
            <person name="Lee V."/>
            <person name="Wang Y."/>
            <person name="Carvalho R."/>
            <person name="Voegtly L."/>
            <person name="Shi R."/>
            <person name="Duckworth R."/>
            <person name="Johnson A."/>
            <person name="Loviza R."/>
            <person name="Walstead R."/>
            <person name="Shah Z."/>
            <person name="Kiflezghi M."/>
            <person name="Wade K."/>
            <person name="Ball S.L."/>
            <person name="Bradley K.W."/>
            <person name="Asai D.J."/>
            <person name="Bowman C.A."/>
            <person name="Russell D.A."/>
            <person name="Pope W.H."/>
            <person name="Jacobs-Sera D."/>
            <person name="Hendrix R.W."/>
            <person name="Hatfull G.F."/>
        </authorList>
    </citation>
    <scope>NUCLEOTIDE SEQUENCE [LARGE SCALE GENOMIC DNA]</scope>
    <source>
        <strain evidence="1 2">DSM 27648</strain>
    </source>
</reference>
<evidence type="ECO:0000313" key="2">
    <source>
        <dbReference type="Proteomes" id="UP000064967"/>
    </source>
</evidence>
<gene>
    <name evidence="1" type="ORF">AKJ09_11367</name>
</gene>
<dbReference type="KEGG" id="llu:AKJ09_11367"/>
<dbReference type="Proteomes" id="UP000064967">
    <property type="component" value="Chromosome"/>
</dbReference>
<sequence>MRAHEAAFVVATCDLRAMARHAKRECGSGRAELMHSTHS</sequence>
<dbReference type="STRING" id="1391654.AKJ09_11367"/>
<proteinExistence type="predicted"/>
<name>A0A0K1QG27_9BACT</name>
<accession>A0A0K1QG27</accession>
<organism evidence="1 2">
    <name type="scientific">Labilithrix luteola</name>
    <dbReference type="NCBI Taxonomy" id="1391654"/>
    <lineage>
        <taxon>Bacteria</taxon>
        <taxon>Pseudomonadati</taxon>
        <taxon>Myxococcota</taxon>
        <taxon>Polyangia</taxon>
        <taxon>Polyangiales</taxon>
        <taxon>Labilitrichaceae</taxon>
        <taxon>Labilithrix</taxon>
    </lineage>
</organism>
<dbReference type="EMBL" id="CP012333">
    <property type="protein sequence ID" value="AKV04704.1"/>
    <property type="molecule type" value="Genomic_DNA"/>
</dbReference>